<keyword evidence="2" id="KW-1185">Reference proteome</keyword>
<organism evidence="1 2">
    <name type="scientific">Diplogelasinospora grovesii</name>
    <dbReference type="NCBI Taxonomy" id="303347"/>
    <lineage>
        <taxon>Eukaryota</taxon>
        <taxon>Fungi</taxon>
        <taxon>Dikarya</taxon>
        <taxon>Ascomycota</taxon>
        <taxon>Pezizomycotina</taxon>
        <taxon>Sordariomycetes</taxon>
        <taxon>Sordariomycetidae</taxon>
        <taxon>Sordariales</taxon>
        <taxon>Diplogelasinosporaceae</taxon>
        <taxon>Diplogelasinospora</taxon>
    </lineage>
</organism>
<proteinExistence type="predicted"/>
<reference evidence="2" key="1">
    <citation type="journal article" date="2023" name="Mol. Phylogenet. Evol.">
        <title>Genome-scale phylogeny and comparative genomics of the fungal order Sordariales.</title>
        <authorList>
            <person name="Hensen N."/>
            <person name="Bonometti L."/>
            <person name="Westerberg I."/>
            <person name="Brannstrom I.O."/>
            <person name="Guillou S."/>
            <person name="Cros-Aarteil S."/>
            <person name="Calhoun S."/>
            <person name="Haridas S."/>
            <person name="Kuo A."/>
            <person name="Mondo S."/>
            <person name="Pangilinan J."/>
            <person name="Riley R."/>
            <person name="LaButti K."/>
            <person name="Andreopoulos B."/>
            <person name="Lipzen A."/>
            <person name="Chen C."/>
            <person name="Yan M."/>
            <person name="Daum C."/>
            <person name="Ng V."/>
            <person name="Clum A."/>
            <person name="Steindorff A."/>
            <person name="Ohm R.A."/>
            <person name="Martin F."/>
            <person name="Silar P."/>
            <person name="Natvig D.O."/>
            <person name="Lalanne C."/>
            <person name="Gautier V."/>
            <person name="Ament-Velasquez S.L."/>
            <person name="Kruys A."/>
            <person name="Hutchinson M.I."/>
            <person name="Powell A.J."/>
            <person name="Barry K."/>
            <person name="Miller A.N."/>
            <person name="Grigoriev I.V."/>
            <person name="Debuchy R."/>
            <person name="Gladieux P."/>
            <person name="Hiltunen Thoren M."/>
            <person name="Johannesson H."/>
        </authorList>
    </citation>
    <scope>NUCLEOTIDE SEQUENCE [LARGE SCALE GENOMIC DNA]</scope>
    <source>
        <strain evidence="2">CBS 340.73</strain>
    </source>
</reference>
<accession>A0AAN6N3H7</accession>
<gene>
    <name evidence="1" type="ORF">QBC46DRAFT_391632</name>
</gene>
<dbReference type="EMBL" id="MU853843">
    <property type="protein sequence ID" value="KAK3937886.1"/>
    <property type="molecule type" value="Genomic_DNA"/>
</dbReference>
<evidence type="ECO:0000313" key="1">
    <source>
        <dbReference type="EMBL" id="KAK3937886.1"/>
    </source>
</evidence>
<protein>
    <submittedName>
        <fullName evidence="1">Uncharacterized protein</fullName>
    </submittedName>
</protein>
<comment type="caution">
    <text evidence="1">The sequence shown here is derived from an EMBL/GenBank/DDBJ whole genome shotgun (WGS) entry which is preliminary data.</text>
</comment>
<evidence type="ECO:0000313" key="2">
    <source>
        <dbReference type="Proteomes" id="UP001303473"/>
    </source>
</evidence>
<dbReference type="AlphaFoldDB" id="A0AAN6N3H7"/>
<name>A0AAN6N3H7_9PEZI</name>
<dbReference type="Proteomes" id="UP001303473">
    <property type="component" value="Unassembled WGS sequence"/>
</dbReference>
<sequence>MSYSYSSFIRIGRNDLTLATPRLFLKAKARPKLSLTLPYQIEFTLRRAKRDGSDRPCIVKWSPAADGISSLVLLRHIDDDSDHLERLAVSEILKTSEEENSVVVANGQDTSSLWELPPGGSVRLVAKLPESYYRALKAGDSTYTLLYPGGEVAIWEWGTIQENLGRELKARRLMSEEKKKLLPSLVIPGGARISFTARAEEPRWPEREAYEARNGFNAANVAEREWRLELGVKTMRLREGDPEPLGREDRVPGAPILSVSVALECAPTVKLKGVFDVAVKVTYEGVCGLDADGKRTTQTATRPILFRAWSVLALEEDPREGFRLYRRLSMNDNSVNNDPWEMCDLDDGSVGFMIVDAPDKAARVTEHAHFMSLRPGESWTTFNRLQGKNWSLLPNNTAPGDVYCYGFNGAVVDWWDWGGPEDHADTVVMLPCWEAGRVVDPADNRGRQKLVVTASEGVIFKVME</sequence>